<proteinExistence type="predicted"/>
<evidence type="ECO:0000256" key="2">
    <source>
        <dbReference type="SAM" id="MobiDB-lite"/>
    </source>
</evidence>
<name>A0A419A3Q5_9RHOB</name>
<feature type="domain" description="Tape measure protein N-terminal" evidence="3">
    <location>
        <begin position="72"/>
        <end position="259"/>
    </location>
</feature>
<organism evidence="4 5">
    <name type="scientific">Paracoccus siganidrum</name>
    <dbReference type="NCBI Taxonomy" id="1276757"/>
    <lineage>
        <taxon>Bacteria</taxon>
        <taxon>Pseudomonadati</taxon>
        <taxon>Pseudomonadota</taxon>
        <taxon>Alphaproteobacteria</taxon>
        <taxon>Rhodobacterales</taxon>
        <taxon>Paracoccaceae</taxon>
        <taxon>Paracoccus</taxon>
    </lineage>
</organism>
<dbReference type="NCBIfam" id="TIGR02675">
    <property type="entry name" value="tape_meas_nterm"/>
    <property type="match status" value="1"/>
</dbReference>
<dbReference type="InterPro" id="IPR013491">
    <property type="entry name" value="Tape_meas_N"/>
</dbReference>
<gene>
    <name evidence="4" type="ORF">D3P05_16195</name>
</gene>
<evidence type="ECO:0000313" key="4">
    <source>
        <dbReference type="EMBL" id="RJL08410.1"/>
    </source>
</evidence>
<dbReference type="OrthoDB" id="5461326at2"/>
<sequence>MDPVDRLRVLYELDDRRYREGMRRMSSESKRSTDQIVAQATRAEQAAARVGNAIRNFAVGFAGGALGALGVRQLIQMTGAWTDLTSRVNIAAGSMEKGEQVMRRVSEMARRTYSDLNQTAEGYLAFSTTMTELGVSTDRQLDFVESLNNALVVSGAKGEVAARVMDALSKAMALGSLQGDNLNTVIASGGRVSQALAESMGVTTMELRKLGSEGRIGRQEMLGITSEMEKLRREAGEMPATIQDGFMLLNNALLEYVGRGDEAVGMSGRIAEALTMIADNFDTAADAGLKLAAVLAAGMLGRSIIGMVARLGTATGALVQFAAALRAATSLGSVTAAISGLSAAAGPLGMIFGGLLAGGVLLYSDRAREAEQRSKDLRQELQDMGFYAPGAAEALEDVAEAVDGIGTEEQIARIERLRQGLKSLKGDGGSFASWLMGDSSEIGKVVANLELQAGRIFSGESGKIAREVADLTKEYQRGAISVAEFSSRLAAVDGRAANDTVRDLITQLREIAPVAQAAETALAVLGDIPGLDGAIAAVAELRGQMETLANLTGVTDSIQKEIADLIRDFEDGQRSAEDTKAALQAIEMANPDFGPFISKVMAAIGALNDLRMSAIMAGASMAALSVVGGGSAGGGDTSLEQQGAVTEAHIAELRRQNELSRERLDIEKRTERIMQDAAKAGAALTREQAEQLAIEQAAADARRSAEGRSGGRTGSGTGRSSAGGRGRSGREDRPFFEAVEQDLLNLEREITLVGKSAEEVARARAEWAMLDEAKKRGITVDAALNRQIEEQAAAVGRLTAELERAEIAQQQFEQAVDGIADAFAGALVAGESLRDGLAQVFKQIAADLMRSGIRNALLSQFGSGAFGMFGLRLAGGGDALTGALRGAGLNAIPSFDGGGRTGNGPRSGGLDGKGGFLALMHPNETVTDHTKGQRGGSSVSFAPNISIAPGVTQDELAMTFAAARQEYERNFLPLLRKTMPEFNERYG</sequence>
<dbReference type="Proteomes" id="UP000283587">
    <property type="component" value="Unassembled WGS sequence"/>
</dbReference>
<dbReference type="EMBL" id="QZEW01000075">
    <property type="protein sequence ID" value="RJL08410.1"/>
    <property type="molecule type" value="Genomic_DNA"/>
</dbReference>
<reference evidence="5" key="1">
    <citation type="submission" date="2018-09" db="EMBL/GenBank/DDBJ databases">
        <title>Paracoccus onubensis nov. sp. a moderate halophilic bacterium isolated from Gruta de las Maravillas (Aracena, Spain).</title>
        <authorList>
            <person name="Jurado V."/>
            <person name="Gutierrez-Patricio S."/>
            <person name="Gonzalez-Pimentel J.L."/>
            <person name="Miller A.Z."/>
            <person name="Laiz L."/>
            <person name="Saiz-Jimenez C."/>
        </authorList>
    </citation>
    <scope>NUCLEOTIDE SEQUENCE [LARGE SCALE GENOMIC DNA]</scope>
    <source>
        <strain evidence="5">DSM 26381</strain>
    </source>
</reference>
<evidence type="ECO:0000313" key="5">
    <source>
        <dbReference type="Proteomes" id="UP000283587"/>
    </source>
</evidence>
<keyword evidence="1" id="KW-0175">Coiled coil</keyword>
<dbReference type="AlphaFoldDB" id="A0A419A3Q5"/>
<dbReference type="RefSeq" id="WP_119899516.1">
    <property type="nucleotide sequence ID" value="NZ_QNRC01000004.1"/>
</dbReference>
<evidence type="ECO:0000259" key="3">
    <source>
        <dbReference type="Pfam" id="PF20155"/>
    </source>
</evidence>
<keyword evidence="5" id="KW-1185">Reference proteome</keyword>
<accession>A0A419A3Q5</accession>
<protein>
    <recommendedName>
        <fullName evidence="3">Tape measure protein N-terminal domain-containing protein</fullName>
    </recommendedName>
</protein>
<feature type="compositionally biased region" description="Gly residues" evidence="2">
    <location>
        <begin position="708"/>
        <end position="726"/>
    </location>
</feature>
<feature type="coiled-coil region" evidence="1">
    <location>
        <begin position="788"/>
        <end position="815"/>
    </location>
</feature>
<dbReference type="Pfam" id="PF20155">
    <property type="entry name" value="TMP_3"/>
    <property type="match status" value="1"/>
</dbReference>
<feature type="region of interest" description="Disordered" evidence="2">
    <location>
        <begin position="694"/>
        <end position="734"/>
    </location>
</feature>
<comment type="caution">
    <text evidence="4">The sequence shown here is derived from an EMBL/GenBank/DDBJ whole genome shotgun (WGS) entry which is preliminary data.</text>
</comment>
<evidence type="ECO:0000256" key="1">
    <source>
        <dbReference type="SAM" id="Coils"/>
    </source>
</evidence>